<keyword evidence="4 10" id="KW-0808">Transferase</keyword>
<dbReference type="InterPro" id="IPR018022">
    <property type="entry name" value="IPT"/>
</dbReference>
<evidence type="ECO:0000256" key="12">
    <source>
        <dbReference type="RuleBase" id="RU003784"/>
    </source>
</evidence>
<comment type="catalytic activity">
    <reaction evidence="9 10 11">
        <text>adenosine(37) in tRNA + dimethylallyl diphosphate = N(6)-dimethylallyladenosine(37) in tRNA + diphosphate</text>
        <dbReference type="Rhea" id="RHEA:26482"/>
        <dbReference type="Rhea" id="RHEA-COMP:10162"/>
        <dbReference type="Rhea" id="RHEA-COMP:10375"/>
        <dbReference type="ChEBI" id="CHEBI:33019"/>
        <dbReference type="ChEBI" id="CHEBI:57623"/>
        <dbReference type="ChEBI" id="CHEBI:74411"/>
        <dbReference type="ChEBI" id="CHEBI:74415"/>
        <dbReference type="EC" id="2.5.1.75"/>
    </reaction>
</comment>
<evidence type="ECO:0000256" key="5">
    <source>
        <dbReference type="ARBA" id="ARBA00022694"/>
    </source>
</evidence>
<dbReference type="PANTHER" id="PTHR11088">
    <property type="entry name" value="TRNA DIMETHYLALLYLTRANSFERASE"/>
    <property type="match status" value="1"/>
</dbReference>
<accession>A0ABS2ZEK0</accession>
<name>A0ABS2ZEK0_9BACL</name>
<evidence type="ECO:0000256" key="2">
    <source>
        <dbReference type="ARBA" id="ARBA00003213"/>
    </source>
</evidence>
<dbReference type="InterPro" id="IPR039657">
    <property type="entry name" value="Dimethylallyltransferase"/>
</dbReference>
<evidence type="ECO:0000256" key="8">
    <source>
        <dbReference type="ARBA" id="ARBA00022842"/>
    </source>
</evidence>
<evidence type="ECO:0000256" key="9">
    <source>
        <dbReference type="ARBA" id="ARBA00049563"/>
    </source>
</evidence>
<reference evidence="14 15" key="1">
    <citation type="submission" date="2021-01" db="EMBL/GenBank/DDBJ databases">
        <title>Genome Sequencing of Type Strains.</title>
        <authorList>
            <person name="Lemaire J.F."/>
            <person name="Inderbitzin P."/>
            <person name="Collins S.B."/>
            <person name="Wespe N."/>
            <person name="Knight-Connoni V."/>
        </authorList>
    </citation>
    <scope>NUCLEOTIDE SEQUENCE [LARGE SCALE GENOMIC DNA]</scope>
    <source>
        <strain evidence="14 15">DSM 14730</strain>
    </source>
</reference>
<evidence type="ECO:0000256" key="4">
    <source>
        <dbReference type="ARBA" id="ARBA00022679"/>
    </source>
</evidence>
<proteinExistence type="inferred from homology"/>
<dbReference type="NCBIfam" id="TIGR00174">
    <property type="entry name" value="miaA"/>
    <property type="match status" value="1"/>
</dbReference>
<dbReference type="EC" id="2.5.1.75" evidence="10"/>
<comment type="cofactor">
    <cofactor evidence="1 10">
        <name>Mg(2+)</name>
        <dbReference type="ChEBI" id="CHEBI:18420"/>
    </cofactor>
</comment>
<comment type="caution">
    <text evidence="10">Lacks conserved residue(s) required for the propagation of feature annotation.</text>
</comment>
<feature type="site" description="Interaction with substrate tRNA" evidence="10">
    <location>
        <position position="124"/>
    </location>
</feature>
<keyword evidence="8 10" id="KW-0460">Magnesium</keyword>
<gene>
    <name evidence="10 14" type="primary">miaA</name>
    <name evidence="14" type="ORF">JYA64_10695</name>
</gene>
<dbReference type="SUPFAM" id="SSF52540">
    <property type="entry name" value="P-loop containing nucleoside triphosphate hydrolases"/>
    <property type="match status" value="1"/>
</dbReference>
<evidence type="ECO:0000313" key="14">
    <source>
        <dbReference type="EMBL" id="MBN3545762.1"/>
    </source>
</evidence>
<evidence type="ECO:0000256" key="11">
    <source>
        <dbReference type="RuleBase" id="RU003783"/>
    </source>
</evidence>
<dbReference type="EMBL" id="JAFHKS010000043">
    <property type="protein sequence ID" value="MBN3545762.1"/>
    <property type="molecule type" value="Genomic_DNA"/>
</dbReference>
<evidence type="ECO:0000256" key="1">
    <source>
        <dbReference type="ARBA" id="ARBA00001946"/>
    </source>
</evidence>
<dbReference type="GO" id="GO:0052381">
    <property type="term" value="F:tRNA dimethylallyltransferase activity"/>
    <property type="evidence" value="ECO:0007669"/>
    <property type="project" value="UniProtKB-EC"/>
</dbReference>
<dbReference type="Pfam" id="PF01715">
    <property type="entry name" value="IPPT"/>
    <property type="match status" value="1"/>
</dbReference>
<dbReference type="Gene3D" id="1.10.20.140">
    <property type="match status" value="1"/>
</dbReference>
<evidence type="ECO:0000256" key="13">
    <source>
        <dbReference type="RuleBase" id="RU003785"/>
    </source>
</evidence>
<feature type="region of interest" description="Interaction with substrate tRNA" evidence="10">
    <location>
        <begin position="35"/>
        <end position="38"/>
    </location>
</feature>
<feature type="site" description="Interaction with substrate tRNA" evidence="10">
    <location>
        <position position="101"/>
    </location>
</feature>
<dbReference type="InterPro" id="IPR027417">
    <property type="entry name" value="P-loop_NTPase"/>
</dbReference>
<evidence type="ECO:0000313" key="15">
    <source>
        <dbReference type="Proteomes" id="UP001319060"/>
    </source>
</evidence>
<keyword evidence="15" id="KW-1185">Reference proteome</keyword>
<keyword evidence="7 10" id="KW-0067">ATP-binding</keyword>
<comment type="subunit">
    <text evidence="10">Monomer.</text>
</comment>
<dbReference type="PANTHER" id="PTHR11088:SF60">
    <property type="entry name" value="TRNA DIMETHYLALLYLTRANSFERASE"/>
    <property type="match status" value="1"/>
</dbReference>
<feature type="binding site" evidence="10">
    <location>
        <begin position="10"/>
        <end position="17"/>
    </location>
    <ligand>
        <name>ATP</name>
        <dbReference type="ChEBI" id="CHEBI:30616"/>
    </ligand>
</feature>
<sequence>MKEKLVVIVGPTAVGKTKTSIELAKAINGEIISGDSMQVYKGLDIGTAKVTEDEKEGIPHYLIDIKDPIEPFSAAEFQQLARERITEINQRGKVPIIVGGTGLYIRAVTHHYQFSEAGNNSEIRNQLQRKAEIEGADSLHDELKRVDPVRAQEIHPNNVQRVIRALEIYYETGNVPSNEQKKMEQERESLYQLAIVGLTMNRELLYERIDERVDLMVKQGVLEEAKMLYSQDITDSLAAKAIGYKEFFPYLSGESSLEDAVQLLKRNSRRYAKRQFTWFRNQMNVEWFSMDEGPFSKKFIEIRQFVEGKLEISENV</sequence>
<comment type="function">
    <text evidence="2 10 12">Catalyzes the transfer of a dimethylallyl group onto the adenine at position 37 in tRNAs that read codons beginning with uridine, leading to the formation of N6-(dimethylallyl)adenosine (i(6)A).</text>
</comment>
<dbReference type="RefSeq" id="WP_188402619.1">
    <property type="nucleotide sequence ID" value="NZ_BMCE01000002.1"/>
</dbReference>
<evidence type="ECO:0000256" key="3">
    <source>
        <dbReference type="ARBA" id="ARBA00005842"/>
    </source>
</evidence>
<keyword evidence="6 10" id="KW-0547">Nucleotide-binding</keyword>
<feature type="region of interest" description="Interaction with substrate tRNA" evidence="10">
    <location>
        <begin position="160"/>
        <end position="164"/>
    </location>
</feature>
<comment type="similarity">
    <text evidence="3 10 13">Belongs to the IPP transferase family.</text>
</comment>
<evidence type="ECO:0000256" key="10">
    <source>
        <dbReference type="HAMAP-Rule" id="MF_00185"/>
    </source>
</evidence>
<comment type="caution">
    <text evidence="14">The sequence shown here is derived from an EMBL/GenBank/DDBJ whole genome shotgun (WGS) entry which is preliminary data.</text>
</comment>
<evidence type="ECO:0000256" key="7">
    <source>
        <dbReference type="ARBA" id="ARBA00022840"/>
    </source>
</evidence>
<organism evidence="14 15">
    <name type="scientific">Fictibacillus barbaricus</name>
    <dbReference type="NCBI Taxonomy" id="182136"/>
    <lineage>
        <taxon>Bacteria</taxon>
        <taxon>Bacillati</taxon>
        <taxon>Bacillota</taxon>
        <taxon>Bacilli</taxon>
        <taxon>Bacillales</taxon>
        <taxon>Fictibacillaceae</taxon>
        <taxon>Fictibacillus</taxon>
    </lineage>
</organism>
<protein>
    <recommendedName>
        <fullName evidence="10">tRNA dimethylallyltransferase</fullName>
        <ecNumber evidence="10">2.5.1.75</ecNumber>
    </recommendedName>
    <alternativeName>
        <fullName evidence="10">Dimethylallyl diphosphate:tRNA dimethylallyltransferase</fullName>
        <shortName evidence="10">DMAPP:tRNA dimethylallyltransferase</shortName>
        <shortName evidence="10">DMATase</shortName>
    </alternativeName>
    <alternativeName>
        <fullName evidence="10">Isopentenyl-diphosphate:tRNA isopentenyltransferase</fullName>
        <shortName evidence="10">IPP transferase</shortName>
        <shortName evidence="10">IPPT</shortName>
        <shortName evidence="10">IPTase</shortName>
    </alternativeName>
</protein>
<evidence type="ECO:0000256" key="6">
    <source>
        <dbReference type="ARBA" id="ARBA00022741"/>
    </source>
</evidence>
<dbReference type="Gene3D" id="3.40.50.300">
    <property type="entry name" value="P-loop containing nucleotide triphosphate hydrolases"/>
    <property type="match status" value="1"/>
</dbReference>
<feature type="binding site" evidence="10">
    <location>
        <begin position="12"/>
        <end position="17"/>
    </location>
    <ligand>
        <name>substrate</name>
    </ligand>
</feature>
<dbReference type="HAMAP" id="MF_00185">
    <property type="entry name" value="IPP_trans"/>
    <property type="match status" value="1"/>
</dbReference>
<dbReference type="Proteomes" id="UP001319060">
    <property type="component" value="Unassembled WGS sequence"/>
</dbReference>
<keyword evidence="5 10" id="KW-0819">tRNA processing</keyword>